<keyword evidence="1" id="KW-0812">Transmembrane</keyword>
<keyword evidence="1" id="KW-1133">Transmembrane helix</keyword>
<name>A0ABT9PW39_9HYPH</name>
<proteinExistence type="predicted"/>
<evidence type="ECO:0000313" key="3">
    <source>
        <dbReference type="Proteomes" id="UP001241472"/>
    </source>
</evidence>
<evidence type="ECO:0000313" key="2">
    <source>
        <dbReference type="EMBL" id="MDP9838726.1"/>
    </source>
</evidence>
<dbReference type="Proteomes" id="UP001241472">
    <property type="component" value="Unassembled WGS sequence"/>
</dbReference>
<reference evidence="2 3" key="1">
    <citation type="submission" date="2023-07" db="EMBL/GenBank/DDBJ databases">
        <title>Sorghum-associated microbial communities from plants grown in Nebraska, USA.</title>
        <authorList>
            <person name="Schachtman D."/>
        </authorList>
    </citation>
    <scope>NUCLEOTIDE SEQUENCE [LARGE SCALE GENOMIC DNA]</scope>
    <source>
        <strain evidence="2 3">DS1307</strain>
    </source>
</reference>
<protein>
    <submittedName>
        <fullName evidence="2">Uncharacterized protein</fullName>
    </submittedName>
</protein>
<dbReference type="EMBL" id="JAUSRF010000011">
    <property type="protein sequence ID" value="MDP9838726.1"/>
    <property type="molecule type" value="Genomic_DNA"/>
</dbReference>
<gene>
    <name evidence="2" type="ORF">J2T09_003498</name>
</gene>
<accession>A0ABT9PW39</accession>
<evidence type="ECO:0000256" key="1">
    <source>
        <dbReference type="SAM" id="Phobius"/>
    </source>
</evidence>
<keyword evidence="3" id="KW-1185">Reference proteome</keyword>
<feature type="transmembrane region" description="Helical" evidence="1">
    <location>
        <begin position="27"/>
        <end position="52"/>
    </location>
</feature>
<sequence>MRAAINTAYAGSKRLGSVVVTDLGPAIAAFAIIVSAGFYANSVLTLTLANLVTSTAG</sequence>
<comment type="caution">
    <text evidence="2">The sequence shown here is derived from an EMBL/GenBank/DDBJ whole genome shotgun (WGS) entry which is preliminary data.</text>
</comment>
<organism evidence="2 3">
    <name type="scientific">Neorhizobium huautlense</name>
    <dbReference type="NCBI Taxonomy" id="67774"/>
    <lineage>
        <taxon>Bacteria</taxon>
        <taxon>Pseudomonadati</taxon>
        <taxon>Pseudomonadota</taxon>
        <taxon>Alphaproteobacteria</taxon>
        <taxon>Hyphomicrobiales</taxon>
        <taxon>Rhizobiaceae</taxon>
        <taxon>Rhizobium/Agrobacterium group</taxon>
        <taxon>Neorhizobium</taxon>
    </lineage>
</organism>
<keyword evidence="1" id="KW-0472">Membrane</keyword>